<dbReference type="InterPro" id="IPR050508">
    <property type="entry name" value="Methyltransf_Superfamily"/>
</dbReference>
<dbReference type="PANTHER" id="PTHR42912">
    <property type="entry name" value="METHYLTRANSFERASE"/>
    <property type="match status" value="1"/>
</dbReference>
<protein>
    <submittedName>
        <fullName evidence="2">Class I SAM-dependent methyltransferase</fullName>
        <ecNumber evidence="2">2.1.1.-</ecNumber>
    </submittedName>
</protein>
<accession>A0ABT6VVU6</accession>
<dbReference type="CDD" id="cd02440">
    <property type="entry name" value="AdoMet_MTases"/>
    <property type="match status" value="1"/>
</dbReference>
<dbReference type="InterPro" id="IPR013216">
    <property type="entry name" value="Methyltransf_11"/>
</dbReference>
<dbReference type="SUPFAM" id="SSF53335">
    <property type="entry name" value="S-adenosyl-L-methionine-dependent methyltransferases"/>
    <property type="match status" value="1"/>
</dbReference>
<evidence type="ECO:0000313" key="3">
    <source>
        <dbReference type="Proteomes" id="UP001156398"/>
    </source>
</evidence>
<evidence type="ECO:0000313" key="2">
    <source>
        <dbReference type="EMBL" id="MDI5962609.1"/>
    </source>
</evidence>
<organism evidence="2 3">
    <name type="scientific">Streptantibioticus silvisoli</name>
    <dbReference type="NCBI Taxonomy" id="2705255"/>
    <lineage>
        <taxon>Bacteria</taxon>
        <taxon>Bacillati</taxon>
        <taxon>Actinomycetota</taxon>
        <taxon>Actinomycetes</taxon>
        <taxon>Kitasatosporales</taxon>
        <taxon>Streptomycetaceae</taxon>
        <taxon>Streptantibioticus</taxon>
    </lineage>
</organism>
<dbReference type="GO" id="GO:0008168">
    <property type="term" value="F:methyltransferase activity"/>
    <property type="evidence" value="ECO:0007669"/>
    <property type="project" value="UniProtKB-KW"/>
</dbReference>
<reference evidence="2 3" key="1">
    <citation type="submission" date="2023-05" db="EMBL/GenBank/DDBJ databases">
        <title>Streptantibioticus silvisoli sp. nov., acidotolerant actinomycetes 1 from pine litter.</title>
        <authorList>
            <person name="Swiecimska M."/>
            <person name="Golinska P."/>
            <person name="Sangal V."/>
            <person name="Wachnowicz B."/>
            <person name="Goodfellow M."/>
        </authorList>
    </citation>
    <scope>NUCLEOTIDE SEQUENCE [LARGE SCALE GENOMIC DNA]</scope>
    <source>
        <strain evidence="2 3">SL54</strain>
    </source>
</reference>
<dbReference type="Pfam" id="PF08241">
    <property type="entry name" value="Methyltransf_11"/>
    <property type="match status" value="1"/>
</dbReference>
<dbReference type="InterPro" id="IPR029063">
    <property type="entry name" value="SAM-dependent_MTases_sf"/>
</dbReference>
<dbReference type="Proteomes" id="UP001156398">
    <property type="component" value="Unassembled WGS sequence"/>
</dbReference>
<dbReference type="EC" id="2.1.1.-" evidence="2"/>
<evidence type="ECO:0000259" key="1">
    <source>
        <dbReference type="Pfam" id="PF08241"/>
    </source>
</evidence>
<comment type="caution">
    <text evidence="2">The sequence shown here is derived from an EMBL/GenBank/DDBJ whole genome shotgun (WGS) entry which is preliminary data.</text>
</comment>
<proteinExistence type="predicted"/>
<dbReference type="EMBL" id="JAAGKO020000007">
    <property type="protein sequence ID" value="MDI5962609.1"/>
    <property type="molecule type" value="Genomic_DNA"/>
</dbReference>
<feature type="domain" description="Methyltransferase type 11" evidence="1">
    <location>
        <begin position="40"/>
        <end position="134"/>
    </location>
</feature>
<keyword evidence="2" id="KW-0489">Methyltransferase</keyword>
<dbReference type="RefSeq" id="WP_271324255.1">
    <property type="nucleotide sequence ID" value="NZ_JAAGKO020000007.1"/>
</dbReference>
<dbReference type="GO" id="GO:0032259">
    <property type="term" value="P:methylation"/>
    <property type="evidence" value="ECO:0007669"/>
    <property type="project" value="UniProtKB-KW"/>
</dbReference>
<keyword evidence="2" id="KW-0808">Transferase</keyword>
<gene>
    <name evidence="2" type="ORF">POF43_007770</name>
</gene>
<keyword evidence="3" id="KW-1185">Reference proteome</keyword>
<dbReference type="PANTHER" id="PTHR42912:SF93">
    <property type="entry name" value="N6-ADENOSINE-METHYLTRANSFERASE TMT1A"/>
    <property type="match status" value="1"/>
</dbReference>
<dbReference type="Gene3D" id="3.40.50.150">
    <property type="entry name" value="Vaccinia Virus protein VP39"/>
    <property type="match status" value="1"/>
</dbReference>
<sequence>MPIDFHDEAQRLTYAARDAGAAWRHAMRALLDPAGLRVADIGCGGGVYCAAWRDLGAARVVGVDFSAAMLSGARERLAGVDGVTLRQGDACATGLDDASADVVFARALVHHLDDLTACFREAARILTPAGTLIVQDRTLQDAVRPGSPSHLRGYFFEAFPRLLDVERARRPSRQAVGDALARAGFARVRTRALAEERRTYDDRAEVRDDLLARTGRSILHELHDAELARLADHVTAALPSSGPIHETDHWTVWAATR</sequence>
<name>A0ABT6VVU6_9ACTN</name>